<reference evidence="2 3" key="1">
    <citation type="journal article" date="2024" name="Plant Biotechnol. J.">
        <title>Dendrobium thyrsiflorum genome and its molecular insights into genes involved in important horticultural traits.</title>
        <authorList>
            <person name="Chen B."/>
            <person name="Wang J.Y."/>
            <person name="Zheng P.J."/>
            <person name="Li K.L."/>
            <person name="Liang Y.M."/>
            <person name="Chen X.F."/>
            <person name="Zhang C."/>
            <person name="Zhao X."/>
            <person name="He X."/>
            <person name="Zhang G.Q."/>
            <person name="Liu Z.J."/>
            <person name="Xu Q."/>
        </authorList>
    </citation>
    <scope>NUCLEOTIDE SEQUENCE [LARGE SCALE GENOMIC DNA]</scope>
    <source>
        <strain evidence="2">GZMU011</strain>
    </source>
</reference>
<name>A0ABD0UIS3_DENTH</name>
<evidence type="ECO:0000313" key="3">
    <source>
        <dbReference type="Proteomes" id="UP001552299"/>
    </source>
</evidence>
<feature type="region of interest" description="Disordered" evidence="1">
    <location>
        <begin position="89"/>
        <end position="116"/>
    </location>
</feature>
<dbReference type="Proteomes" id="UP001552299">
    <property type="component" value="Unassembled WGS sequence"/>
</dbReference>
<accession>A0ABD0UIS3</accession>
<gene>
    <name evidence="2" type="ORF">M5K25_021178</name>
</gene>
<comment type="caution">
    <text evidence="2">The sequence shown here is derived from an EMBL/GenBank/DDBJ whole genome shotgun (WGS) entry which is preliminary data.</text>
</comment>
<dbReference type="EMBL" id="JANQDX010000016">
    <property type="protein sequence ID" value="KAL0910221.1"/>
    <property type="molecule type" value="Genomic_DNA"/>
</dbReference>
<evidence type="ECO:0000256" key="1">
    <source>
        <dbReference type="SAM" id="MobiDB-lite"/>
    </source>
</evidence>
<keyword evidence="3" id="KW-1185">Reference proteome</keyword>
<protein>
    <submittedName>
        <fullName evidence="2">Uncharacterized protein</fullName>
    </submittedName>
</protein>
<sequence>MESHRKPCWPVDLNLQQFHLMYWANSLDVFNDSRNGPRTLQQAQPADKEKGELGYVQGLAERVRGKAWGHGVGAIPLVRETVDRLNAALSRTESRRSESTSESANSLTRTARRRSPRWSRRWRRRVVLPLPRKPVTSVQPMRPPPRPARRLNTRSSNAKLIWFPSISLRSYRTACQSPPLYPTTIEILEMIRGCLVRCIGAVWFAAFRVPLPPLLGHLCPSAATAGHHRRPPPTTTSGHRRPPPPATAGHHRPPPPAITSTTAGHHLRPPPTTTSGHHRRPPPPATTSDHHRRPPPPVTTAGHQLRPPSTTTSGHLRPPPATTSTTAGHHLHFTLQSLYFKPNKKNNITLNSLDSSKQNKEYRAPRPKKIQDSRVNRIEFSCNIHKCNLCFLESSAVRDDLDRPGRFISIMPKLIIRLWQPKCHFSWRKLEERALGLRGETVELEREKILGEGVWRGFHMVAPASSHRSTSKSRFVLRELLKKKTALVSKDQVLCLLQEEEKGVKVLCLTGLMERFVKASLPCCGSKRRVTTVLVQYLEGRLRGVDDQILCLLQEEEKGVKVLYLTGLVERFVKASPPCCGSKRGVTTVLVQYLEGRLRGVDVGQASSLGLNIPNELSPPPPATAGHRLSPPAAAGHNRPPPLTTVGHRRPPPATTGHHLRPPLATAGHHLRHRRPPPSLYIAITVLQTKQKKNFGVSYESRTPLSLSVSVLDLCTKLGC</sequence>
<feature type="region of interest" description="Disordered" evidence="1">
    <location>
        <begin position="612"/>
        <end position="673"/>
    </location>
</feature>
<dbReference type="AlphaFoldDB" id="A0ABD0UIS3"/>
<organism evidence="2 3">
    <name type="scientific">Dendrobium thyrsiflorum</name>
    <name type="common">Pinecone-like raceme dendrobium</name>
    <name type="synonym">Orchid</name>
    <dbReference type="NCBI Taxonomy" id="117978"/>
    <lineage>
        <taxon>Eukaryota</taxon>
        <taxon>Viridiplantae</taxon>
        <taxon>Streptophyta</taxon>
        <taxon>Embryophyta</taxon>
        <taxon>Tracheophyta</taxon>
        <taxon>Spermatophyta</taxon>
        <taxon>Magnoliopsida</taxon>
        <taxon>Liliopsida</taxon>
        <taxon>Asparagales</taxon>
        <taxon>Orchidaceae</taxon>
        <taxon>Epidendroideae</taxon>
        <taxon>Malaxideae</taxon>
        <taxon>Dendrobiinae</taxon>
        <taxon>Dendrobium</taxon>
    </lineage>
</organism>
<feature type="region of interest" description="Disordered" evidence="1">
    <location>
        <begin position="223"/>
        <end position="327"/>
    </location>
</feature>
<proteinExistence type="predicted"/>
<feature type="region of interest" description="Disordered" evidence="1">
    <location>
        <begin position="349"/>
        <end position="368"/>
    </location>
</feature>
<evidence type="ECO:0000313" key="2">
    <source>
        <dbReference type="EMBL" id="KAL0910221.1"/>
    </source>
</evidence>
<feature type="compositionally biased region" description="Basic and acidic residues" evidence="1">
    <location>
        <begin position="357"/>
        <end position="368"/>
    </location>
</feature>